<proteinExistence type="predicted"/>
<evidence type="ECO:0000256" key="1">
    <source>
        <dbReference type="SAM" id="SignalP"/>
    </source>
</evidence>
<keyword evidence="1" id="KW-0732">Signal</keyword>
<evidence type="ECO:0000313" key="3">
    <source>
        <dbReference type="Proteomes" id="UP000799757"/>
    </source>
</evidence>
<protein>
    <recommendedName>
        <fullName evidence="4">Carbohydrate-binding module family 52 protein</fullName>
    </recommendedName>
</protein>
<reference evidence="2" key="1">
    <citation type="journal article" date="2020" name="Stud. Mycol.">
        <title>101 Dothideomycetes genomes: a test case for predicting lifestyles and emergence of pathogens.</title>
        <authorList>
            <person name="Haridas S."/>
            <person name="Albert R."/>
            <person name="Binder M."/>
            <person name="Bloem J."/>
            <person name="Labutti K."/>
            <person name="Salamov A."/>
            <person name="Andreopoulos B."/>
            <person name="Baker S."/>
            <person name="Barry K."/>
            <person name="Bills G."/>
            <person name="Bluhm B."/>
            <person name="Cannon C."/>
            <person name="Castanera R."/>
            <person name="Culley D."/>
            <person name="Daum C."/>
            <person name="Ezra D."/>
            <person name="Gonzalez J."/>
            <person name="Henrissat B."/>
            <person name="Kuo A."/>
            <person name="Liang C."/>
            <person name="Lipzen A."/>
            <person name="Lutzoni F."/>
            <person name="Magnuson J."/>
            <person name="Mondo S."/>
            <person name="Nolan M."/>
            <person name="Ohm R."/>
            <person name="Pangilinan J."/>
            <person name="Park H.-J."/>
            <person name="Ramirez L."/>
            <person name="Alfaro M."/>
            <person name="Sun H."/>
            <person name="Tritt A."/>
            <person name="Yoshinaga Y."/>
            <person name="Zwiers L.-H."/>
            <person name="Turgeon B."/>
            <person name="Goodwin S."/>
            <person name="Spatafora J."/>
            <person name="Crous P."/>
            <person name="Grigoriev I."/>
        </authorList>
    </citation>
    <scope>NUCLEOTIDE SEQUENCE</scope>
    <source>
        <strain evidence="2">CBS 109.77</strain>
    </source>
</reference>
<gene>
    <name evidence="2" type="ORF">K505DRAFT_326169</name>
</gene>
<evidence type="ECO:0000313" key="2">
    <source>
        <dbReference type="EMBL" id="KAF2792399.1"/>
    </source>
</evidence>
<organism evidence="2 3">
    <name type="scientific">Melanomma pulvis-pyrius CBS 109.77</name>
    <dbReference type="NCBI Taxonomy" id="1314802"/>
    <lineage>
        <taxon>Eukaryota</taxon>
        <taxon>Fungi</taxon>
        <taxon>Dikarya</taxon>
        <taxon>Ascomycota</taxon>
        <taxon>Pezizomycotina</taxon>
        <taxon>Dothideomycetes</taxon>
        <taxon>Pleosporomycetidae</taxon>
        <taxon>Pleosporales</taxon>
        <taxon>Melanommataceae</taxon>
        <taxon>Melanomma</taxon>
    </lineage>
</organism>
<feature type="chain" id="PRO_5025514621" description="Carbohydrate-binding module family 52 protein" evidence="1">
    <location>
        <begin position="20"/>
        <end position="72"/>
    </location>
</feature>
<accession>A0A6A6X7R8</accession>
<dbReference type="AlphaFoldDB" id="A0A6A6X7R8"/>
<feature type="signal peptide" evidence="1">
    <location>
        <begin position="1"/>
        <end position="19"/>
    </location>
</feature>
<dbReference type="Proteomes" id="UP000799757">
    <property type="component" value="Unassembled WGS sequence"/>
</dbReference>
<dbReference type="EMBL" id="MU001971">
    <property type="protein sequence ID" value="KAF2792399.1"/>
    <property type="molecule type" value="Genomic_DNA"/>
</dbReference>
<sequence>MFARLFSILLAAGLVAAEASPLGDDCVVGTYQCNYTLGSVQVCDSLGWRTAAVCNAATCKINPTSGIPYCHD</sequence>
<evidence type="ECO:0008006" key="4">
    <source>
        <dbReference type="Google" id="ProtNLM"/>
    </source>
</evidence>
<name>A0A6A6X7R8_9PLEO</name>
<keyword evidence="3" id="KW-1185">Reference proteome</keyword>